<reference evidence="10 11" key="1">
    <citation type="submission" date="2015-05" db="EMBL/GenBank/DDBJ databases">
        <title>Distinctive expansion of gene families associated with plant cell wall degradation and secondary metabolism in the genomes of grapevine trunk pathogens.</title>
        <authorList>
            <person name="Lawrence D.P."/>
            <person name="Travadon R."/>
            <person name="Rolshausen P.E."/>
            <person name="Baumgartner K."/>
        </authorList>
    </citation>
    <scope>NUCLEOTIDE SEQUENCE [LARGE SCALE GENOMIC DNA]</scope>
    <source>
        <strain evidence="10">UCRPC4</strain>
    </source>
</reference>
<keyword evidence="7" id="KW-0175">Coiled coil</keyword>
<dbReference type="GO" id="GO:0140291">
    <property type="term" value="P:peptidyl-glutamate ADP-deribosylation"/>
    <property type="evidence" value="ECO:0007669"/>
    <property type="project" value="TreeGrafter"/>
</dbReference>
<gene>
    <name evidence="10" type="ORF">UCRPC4_g00085</name>
</gene>
<dbReference type="PANTHER" id="PTHR12521">
    <property type="entry name" value="PROTEIN C6ORF130"/>
    <property type="match status" value="1"/>
</dbReference>
<evidence type="ECO:0000313" key="11">
    <source>
        <dbReference type="Proteomes" id="UP000053317"/>
    </source>
</evidence>
<evidence type="ECO:0000256" key="5">
    <source>
        <dbReference type="ARBA" id="ARBA00022912"/>
    </source>
</evidence>
<dbReference type="Proteomes" id="UP000053317">
    <property type="component" value="Unassembled WGS sequence"/>
</dbReference>
<dbReference type="InterPro" id="IPR043472">
    <property type="entry name" value="Macro_dom-like"/>
</dbReference>
<dbReference type="SUPFAM" id="SSF52949">
    <property type="entry name" value="Macro domain-like"/>
    <property type="match status" value="1"/>
</dbReference>
<comment type="catalytic activity">
    <reaction evidence="6">
        <text>ADP-alpha-D-ribose 1''-phosphate + H2O = ADP-D-ribose + phosphate</text>
        <dbReference type="Rhea" id="RHEA:25029"/>
        <dbReference type="ChEBI" id="CHEBI:15377"/>
        <dbReference type="ChEBI" id="CHEBI:43474"/>
        <dbReference type="ChEBI" id="CHEBI:57967"/>
        <dbReference type="ChEBI" id="CHEBI:58753"/>
        <dbReference type="EC" id="3.1.3.84"/>
    </reaction>
</comment>
<evidence type="ECO:0000256" key="4">
    <source>
        <dbReference type="ARBA" id="ARBA00019744"/>
    </source>
</evidence>
<sequence>MMPEAGIRKPAPERDDIIANHANVKKMTTIQEIKGDLFDVQEDAVLIHACNCQGVWGAGIAKEFKKKYPKAFGIYKAHCDEFKTKDQRKQSTKATEIPQPRGSTTSQILGSCLLIPPSENSGQARKRHWVACLFTSSGYGTSFFGKPGKDSQEDILKNTKMALEDLKRQVNMLNQEANGEETAVGSPGPLFTCRINSGKFGVEWKETKSVVESVFDEAGWTVTVIVGEADGRSLKRNDRTGAF</sequence>
<evidence type="ECO:0000256" key="3">
    <source>
        <dbReference type="ARBA" id="ARBA00012983"/>
    </source>
</evidence>
<comment type="function">
    <text evidence="1">Highly specific phosphatase involved in the metabolism of ADP-ribose 1''-phosphate (Appr1p) which is produced as a consequence of tRNA splicing.</text>
</comment>
<keyword evidence="5" id="KW-0378">Hydrolase</keyword>
<dbReference type="InterPro" id="IPR050892">
    <property type="entry name" value="ADP-ribose_metab_enzymes"/>
</dbReference>
<evidence type="ECO:0000256" key="7">
    <source>
        <dbReference type="SAM" id="Coils"/>
    </source>
</evidence>
<feature type="coiled-coil region" evidence="7">
    <location>
        <begin position="149"/>
        <end position="183"/>
    </location>
</feature>
<dbReference type="GO" id="GO:0004721">
    <property type="term" value="F:phosphoprotein phosphatase activity"/>
    <property type="evidence" value="ECO:0007669"/>
    <property type="project" value="UniProtKB-KW"/>
</dbReference>
<dbReference type="Gene3D" id="3.40.220.10">
    <property type="entry name" value="Leucine Aminopeptidase, subunit E, domain 1"/>
    <property type="match status" value="1"/>
</dbReference>
<proteinExistence type="inferred from homology"/>
<feature type="domain" description="Macro" evidence="9">
    <location>
        <begin position="47"/>
        <end position="82"/>
    </location>
</feature>
<protein>
    <recommendedName>
        <fullName evidence="4">ADP-ribose 1''-phosphate phosphatase</fullName>
        <ecNumber evidence="3">3.1.3.84</ecNumber>
    </recommendedName>
</protein>
<dbReference type="InterPro" id="IPR002589">
    <property type="entry name" value="Macro_dom"/>
</dbReference>
<dbReference type="OrthoDB" id="2155246at2759"/>
<dbReference type="Pfam" id="PF01661">
    <property type="entry name" value="Macro"/>
    <property type="match status" value="1"/>
</dbReference>
<keyword evidence="11" id="KW-1185">Reference proteome</keyword>
<comment type="similarity">
    <text evidence="2">Belongs to the POA1 family.</text>
</comment>
<dbReference type="EMBL" id="LCWF01000002">
    <property type="protein sequence ID" value="KKY29179.1"/>
    <property type="molecule type" value="Genomic_DNA"/>
</dbReference>
<accession>A0A0G2F4K2</accession>
<dbReference type="PANTHER" id="PTHR12521:SF0">
    <property type="entry name" value="ADP-RIBOSE GLYCOHYDROLASE OARD1"/>
    <property type="match status" value="1"/>
</dbReference>
<reference evidence="10 11" key="2">
    <citation type="submission" date="2015-05" db="EMBL/GenBank/DDBJ databases">
        <authorList>
            <person name="Morales-Cruz A."/>
            <person name="Amrine K.C."/>
            <person name="Cantu D."/>
        </authorList>
    </citation>
    <scope>NUCLEOTIDE SEQUENCE [LARGE SCALE GENOMIC DNA]</scope>
    <source>
        <strain evidence="10">UCRPC4</strain>
    </source>
</reference>
<organism evidence="10 11">
    <name type="scientific">Phaeomoniella chlamydospora</name>
    <name type="common">Phaeoacremonium chlamydosporum</name>
    <dbReference type="NCBI Taxonomy" id="158046"/>
    <lineage>
        <taxon>Eukaryota</taxon>
        <taxon>Fungi</taxon>
        <taxon>Dikarya</taxon>
        <taxon>Ascomycota</taxon>
        <taxon>Pezizomycotina</taxon>
        <taxon>Eurotiomycetes</taxon>
        <taxon>Chaetothyriomycetidae</taxon>
        <taxon>Phaeomoniellales</taxon>
        <taxon>Phaeomoniellaceae</taxon>
        <taxon>Phaeomoniella</taxon>
    </lineage>
</organism>
<evidence type="ECO:0000256" key="2">
    <source>
        <dbReference type="ARBA" id="ARBA00006575"/>
    </source>
</evidence>
<comment type="caution">
    <text evidence="10">The sequence shown here is derived from an EMBL/GenBank/DDBJ whole genome shotgun (WGS) entry which is preliminary data.</text>
</comment>
<evidence type="ECO:0000256" key="8">
    <source>
        <dbReference type="SAM" id="MobiDB-lite"/>
    </source>
</evidence>
<evidence type="ECO:0000256" key="1">
    <source>
        <dbReference type="ARBA" id="ARBA00002432"/>
    </source>
</evidence>
<keyword evidence="5" id="KW-0904">Protein phosphatase</keyword>
<dbReference type="EC" id="3.1.3.84" evidence="3"/>
<dbReference type="AlphaFoldDB" id="A0A0G2F4K2"/>
<evidence type="ECO:0000259" key="9">
    <source>
        <dbReference type="Pfam" id="PF01661"/>
    </source>
</evidence>
<evidence type="ECO:0000256" key="6">
    <source>
        <dbReference type="ARBA" id="ARBA00034427"/>
    </source>
</evidence>
<feature type="region of interest" description="Disordered" evidence="8">
    <location>
        <begin position="85"/>
        <end position="104"/>
    </location>
</feature>
<evidence type="ECO:0000313" key="10">
    <source>
        <dbReference type="EMBL" id="KKY29179.1"/>
    </source>
</evidence>
<name>A0A0G2F4K2_PHACM</name>
<dbReference type="CDD" id="cd02901">
    <property type="entry name" value="Macro_Poa1p-like"/>
    <property type="match status" value="1"/>
</dbReference>